<accession>A0A813TZY1</accession>
<organism evidence="2 3">
    <name type="scientific">Brachionus calyciflorus</name>
    <dbReference type="NCBI Taxonomy" id="104777"/>
    <lineage>
        <taxon>Eukaryota</taxon>
        <taxon>Metazoa</taxon>
        <taxon>Spiralia</taxon>
        <taxon>Gnathifera</taxon>
        <taxon>Rotifera</taxon>
        <taxon>Eurotatoria</taxon>
        <taxon>Monogononta</taxon>
        <taxon>Pseudotrocha</taxon>
        <taxon>Ploima</taxon>
        <taxon>Brachionidae</taxon>
        <taxon>Brachionus</taxon>
    </lineage>
</organism>
<proteinExistence type="predicted"/>
<name>A0A813TZY1_9BILA</name>
<dbReference type="AlphaFoldDB" id="A0A813TZY1"/>
<feature type="coiled-coil region" evidence="1">
    <location>
        <begin position="44"/>
        <end position="102"/>
    </location>
</feature>
<sequence length="155" mass="18324">MKSNFDAIWIPIYMSDFGKRALARILTTKDLLAKLFDQAKRDDVSQLSYKLNQLEKRLNNLKSENENDKRLENILILLRTQADQTNRQENDLNGNKRDLQQKKFSKCKILSFTRPICLIYSIRFVLLERLVELFRERELSHPSRPHFCLLALAVD</sequence>
<dbReference type="OrthoDB" id="10210631at2759"/>
<dbReference type="Proteomes" id="UP000663879">
    <property type="component" value="Unassembled WGS sequence"/>
</dbReference>
<comment type="caution">
    <text evidence="2">The sequence shown here is derived from an EMBL/GenBank/DDBJ whole genome shotgun (WGS) entry which is preliminary data.</text>
</comment>
<keyword evidence="1" id="KW-0175">Coiled coil</keyword>
<evidence type="ECO:0000256" key="1">
    <source>
        <dbReference type="SAM" id="Coils"/>
    </source>
</evidence>
<keyword evidence="3" id="KW-1185">Reference proteome</keyword>
<evidence type="ECO:0000313" key="3">
    <source>
        <dbReference type="Proteomes" id="UP000663879"/>
    </source>
</evidence>
<evidence type="ECO:0000313" key="2">
    <source>
        <dbReference type="EMBL" id="CAF0818878.1"/>
    </source>
</evidence>
<protein>
    <submittedName>
        <fullName evidence="2">Uncharacterized protein</fullName>
    </submittedName>
</protein>
<dbReference type="EMBL" id="CAJNOC010000933">
    <property type="protein sequence ID" value="CAF0818878.1"/>
    <property type="molecule type" value="Genomic_DNA"/>
</dbReference>
<reference evidence="2" key="1">
    <citation type="submission" date="2021-02" db="EMBL/GenBank/DDBJ databases">
        <authorList>
            <person name="Nowell W R."/>
        </authorList>
    </citation>
    <scope>NUCLEOTIDE SEQUENCE</scope>
    <source>
        <strain evidence="2">Ploen Becks lab</strain>
    </source>
</reference>
<gene>
    <name evidence="2" type="ORF">OXX778_LOCUS7359</name>
</gene>